<protein>
    <submittedName>
        <fullName evidence="4">Porin family protein</fullName>
    </submittedName>
</protein>
<comment type="caution">
    <text evidence="4">The sequence shown here is derived from an EMBL/GenBank/DDBJ whole genome shotgun (WGS) entry which is preliminary data.</text>
</comment>
<dbReference type="AlphaFoldDB" id="A0A5M6HNQ7"/>
<proteinExistence type="predicted"/>
<keyword evidence="5" id="KW-1185">Reference proteome</keyword>
<keyword evidence="1 2" id="KW-0732">Signal</keyword>
<evidence type="ECO:0000313" key="5">
    <source>
        <dbReference type="Proteomes" id="UP000323886"/>
    </source>
</evidence>
<dbReference type="EMBL" id="VWPL01000035">
    <property type="protein sequence ID" value="KAA5597239.1"/>
    <property type="molecule type" value="Genomic_DNA"/>
</dbReference>
<feature type="signal peptide" evidence="2">
    <location>
        <begin position="1"/>
        <end position="23"/>
    </location>
</feature>
<feature type="chain" id="PRO_5024459667" evidence="2">
    <location>
        <begin position="24"/>
        <end position="238"/>
    </location>
</feature>
<dbReference type="InterPro" id="IPR027385">
    <property type="entry name" value="Beta-barrel_OMP"/>
</dbReference>
<sequence length="238" mass="25744">MKRASLLTLALAAGLFGHGEARAADLGIARPPMPPVIEEYGSGWYLRGDIGWSGYSGVSADYITYGEPDAAFTGANLEDSWFAGAGMGYRFGWFRADVTADYRFHSQFSGTWEGNAYTGEETNWSVLVNGYVDLGTWSGITPYIGGGLGGAYHGTSGWRVNDVNLFADGSNWDFAWAVMAGFAVQVSPHALIDIGYRYVDLGKPESGFGLDDLTSTSKIRLDNVTAHELRAGVRYMID</sequence>
<evidence type="ECO:0000313" key="4">
    <source>
        <dbReference type="EMBL" id="KAA5597239.1"/>
    </source>
</evidence>
<dbReference type="SUPFAM" id="SSF56925">
    <property type="entry name" value="OMPA-like"/>
    <property type="match status" value="1"/>
</dbReference>
<accession>A0A5M6HNQ7</accession>
<evidence type="ECO:0000256" key="2">
    <source>
        <dbReference type="SAM" id="SignalP"/>
    </source>
</evidence>
<dbReference type="Gene3D" id="2.40.160.20">
    <property type="match status" value="1"/>
</dbReference>
<name>A0A5M6HNQ7_9HYPH</name>
<reference evidence="4 5" key="1">
    <citation type="submission" date="2019-09" db="EMBL/GenBank/DDBJ databases">
        <title>Draft Whole-Genome sequence of Blastochloris sulfoviridis DSM 729.</title>
        <authorList>
            <person name="Meyer T.E."/>
            <person name="Kyndt J.A."/>
        </authorList>
    </citation>
    <scope>NUCLEOTIDE SEQUENCE [LARGE SCALE GENOMIC DNA]</scope>
    <source>
        <strain evidence="4 5">DSM 729</strain>
    </source>
</reference>
<dbReference type="RefSeq" id="WP_150098543.1">
    <property type="nucleotide sequence ID" value="NZ_VWPL01000035.1"/>
</dbReference>
<gene>
    <name evidence="4" type="ORF">F1193_14625</name>
</gene>
<dbReference type="Proteomes" id="UP000323886">
    <property type="component" value="Unassembled WGS sequence"/>
</dbReference>
<evidence type="ECO:0000259" key="3">
    <source>
        <dbReference type="Pfam" id="PF13505"/>
    </source>
</evidence>
<evidence type="ECO:0000256" key="1">
    <source>
        <dbReference type="ARBA" id="ARBA00022729"/>
    </source>
</evidence>
<organism evidence="4 5">
    <name type="scientific">Blastochloris sulfoviridis</name>
    <dbReference type="NCBI Taxonomy" id="50712"/>
    <lineage>
        <taxon>Bacteria</taxon>
        <taxon>Pseudomonadati</taxon>
        <taxon>Pseudomonadota</taxon>
        <taxon>Alphaproteobacteria</taxon>
        <taxon>Hyphomicrobiales</taxon>
        <taxon>Blastochloridaceae</taxon>
        <taxon>Blastochloris</taxon>
    </lineage>
</organism>
<feature type="domain" description="Outer membrane protein beta-barrel" evidence="3">
    <location>
        <begin position="38"/>
        <end position="235"/>
    </location>
</feature>
<dbReference type="OrthoDB" id="5643626at2"/>
<dbReference type="Pfam" id="PF13505">
    <property type="entry name" value="OMP_b-brl"/>
    <property type="match status" value="1"/>
</dbReference>
<dbReference type="InterPro" id="IPR011250">
    <property type="entry name" value="OMP/PagP_B-barrel"/>
</dbReference>